<evidence type="ECO:0000256" key="1">
    <source>
        <dbReference type="SAM" id="Phobius"/>
    </source>
</evidence>
<organismHost>
    <name type="scientific">Phacochoerus aethiopicus</name>
    <name type="common">Warthog</name>
    <dbReference type="NCBI Taxonomy" id="85517"/>
</organismHost>
<keyword evidence="1" id="KW-0472">Membrane</keyword>
<evidence type="ECO:0000313" key="2">
    <source>
        <dbReference type="EMBL" id="QII88796.1"/>
    </source>
</evidence>
<sequence length="192" mass="23248">MYIVRWCCWKKRYHMLCLFKWYLLQDFFVLSRRRCITESCPCLSLEQMASTFTTEATCERFYRIRLLQKNIMQNYFYSLSSPFYAKKIFYIYSSSSALQIPRLYYTYIPTTCSALSFPRCVPFLYICYLPRRRRRSFWVANICSRRTSCKLPRQIPRWFGWEEDRETLCKLCGPQRQPCTLLLSALSPSPKF</sequence>
<feature type="transmembrane region" description="Helical" evidence="1">
    <location>
        <begin position="104"/>
        <end position="128"/>
    </location>
</feature>
<accession>A0A6G7KTS9</accession>
<organismHost>
    <name type="scientific">Ornithodoros moubata</name>
    <name type="common">Soft tick</name>
    <name type="synonym">Argasid tick</name>
    <dbReference type="NCBI Taxonomy" id="6938"/>
</organismHost>
<proteinExistence type="predicted"/>
<dbReference type="EMBL" id="MN641876">
    <property type="protein sequence ID" value="QII88796.1"/>
    <property type="molecule type" value="Genomic_DNA"/>
</dbReference>
<gene>
    <name evidence="2" type="primary">D205R</name>
</gene>
<keyword evidence="1" id="KW-1133">Transmembrane helix</keyword>
<organism evidence="2">
    <name type="scientific">African swine fever virus</name>
    <name type="common">ASFV</name>
    <dbReference type="NCBI Taxonomy" id="10497"/>
    <lineage>
        <taxon>Viruses</taxon>
        <taxon>Varidnaviria</taxon>
        <taxon>Bamfordvirae</taxon>
        <taxon>Nucleocytoviricota</taxon>
        <taxon>Pokkesviricetes</taxon>
        <taxon>Asfuvirales</taxon>
        <taxon>Asfarviridae</taxon>
        <taxon>Asfivirus</taxon>
        <taxon>Asfivirus haemorrhagiae</taxon>
    </lineage>
</organism>
<reference evidence="2" key="1">
    <citation type="submission" date="2019-11" db="EMBL/GenBank/DDBJ databases">
        <authorList>
            <person name="Ndlovu S.S."/>
            <person name="Carulei O."/>
        </authorList>
    </citation>
    <scope>NUCLEOTIDE SEQUENCE [LARGE SCALE GENOMIC DNA]</scope>
    <source>
        <strain evidence="2">RSA_W1_1999</strain>
    </source>
</reference>
<organismHost>
    <name type="scientific">Sus scrofa</name>
    <name type="common">Pig</name>
    <dbReference type="NCBI Taxonomy" id="9823"/>
</organismHost>
<feature type="transmembrane region" description="Helical" evidence="1">
    <location>
        <begin position="75"/>
        <end position="92"/>
    </location>
</feature>
<organismHost>
    <name type="scientific">Ornithodoros</name>
    <name type="common">relapsing fever ticks</name>
    <dbReference type="NCBI Taxonomy" id="6937"/>
</organismHost>
<organismHost>
    <name type="scientific">Potamochoerus larvatus</name>
    <name type="common">Bushpig</name>
    <dbReference type="NCBI Taxonomy" id="273792"/>
</organismHost>
<protein>
    <submittedName>
        <fullName evidence="2">PD205R</fullName>
    </submittedName>
</protein>
<keyword evidence="1" id="KW-0812">Transmembrane</keyword>
<organismHost>
    <name type="scientific">Phacochoerus africanus</name>
    <name type="common">Warthog</name>
    <dbReference type="NCBI Taxonomy" id="41426"/>
</organismHost>
<name>A0A6G7KTS9_ASF</name>